<feature type="transmembrane region" description="Helical" evidence="8">
    <location>
        <begin position="74"/>
        <end position="90"/>
    </location>
</feature>
<comment type="subcellular location">
    <subcellularLocation>
        <location evidence="1">Cell membrane</location>
        <topology evidence="1">Multi-pass membrane protein</topology>
    </subcellularLocation>
</comment>
<dbReference type="Proteomes" id="UP000179258">
    <property type="component" value="Unassembled WGS sequence"/>
</dbReference>
<dbReference type="EMBL" id="MHTX01000029">
    <property type="protein sequence ID" value="OHA67976.1"/>
    <property type="molecule type" value="Genomic_DNA"/>
</dbReference>
<proteinExistence type="inferred from homology"/>
<dbReference type="NCBIfam" id="TIGR03426">
    <property type="entry name" value="shape_MreD"/>
    <property type="match status" value="1"/>
</dbReference>
<evidence type="ECO:0000256" key="1">
    <source>
        <dbReference type="ARBA" id="ARBA00004651"/>
    </source>
</evidence>
<dbReference type="GO" id="GO:0005886">
    <property type="term" value="C:plasma membrane"/>
    <property type="evidence" value="ECO:0007669"/>
    <property type="project" value="UniProtKB-SubCell"/>
</dbReference>
<evidence type="ECO:0000256" key="4">
    <source>
        <dbReference type="ARBA" id="ARBA00022692"/>
    </source>
</evidence>
<dbReference type="InterPro" id="IPR007227">
    <property type="entry name" value="Cell_shape_determining_MreD"/>
</dbReference>
<keyword evidence="7 8" id="KW-0472">Membrane</keyword>
<keyword evidence="4 8" id="KW-0812">Transmembrane</keyword>
<evidence type="ECO:0000256" key="6">
    <source>
        <dbReference type="ARBA" id="ARBA00022989"/>
    </source>
</evidence>
<protein>
    <submittedName>
        <fullName evidence="9">Rod shape-determining protein MreD</fullName>
    </submittedName>
</protein>
<evidence type="ECO:0000256" key="5">
    <source>
        <dbReference type="ARBA" id="ARBA00022960"/>
    </source>
</evidence>
<keyword evidence="5" id="KW-0133">Cell shape</keyword>
<sequence length="102" mass="11686">MRKIIVVSAAAYLLVLLQIGFLPHLMPYEWYRYLLAFFVILITVCERPRGKLGFAAALVGGFFADVFSEGYMGTHLLLFLVLVFAIKFILRHYVRFPTARAI</sequence>
<evidence type="ECO:0000313" key="10">
    <source>
        <dbReference type="Proteomes" id="UP000179258"/>
    </source>
</evidence>
<organism evidence="9 10">
    <name type="scientific">Candidatus Wildermuthbacteria bacterium RIFCSPHIGHO2_02_FULL_47_17</name>
    <dbReference type="NCBI Taxonomy" id="1802452"/>
    <lineage>
        <taxon>Bacteria</taxon>
        <taxon>Candidatus Wildermuthiibacteriota</taxon>
    </lineage>
</organism>
<comment type="similarity">
    <text evidence="2">Belongs to the MreD family.</text>
</comment>
<evidence type="ECO:0000313" key="9">
    <source>
        <dbReference type="EMBL" id="OHA67976.1"/>
    </source>
</evidence>
<accession>A0A1G2R568</accession>
<evidence type="ECO:0000256" key="8">
    <source>
        <dbReference type="SAM" id="Phobius"/>
    </source>
</evidence>
<keyword evidence="6 8" id="KW-1133">Transmembrane helix</keyword>
<reference evidence="9 10" key="1">
    <citation type="journal article" date="2016" name="Nat. Commun.">
        <title>Thousands of microbial genomes shed light on interconnected biogeochemical processes in an aquifer system.</title>
        <authorList>
            <person name="Anantharaman K."/>
            <person name="Brown C.T."/>
            <person name="Hug L.A."/>
            <person name="Sharon I."/>
            <person name="Castelle C.J."/>
            <person name="Probst A.J."/>
            <person name="Thomas B.C."/>
            <person name="Singh A."/>
            <person name="Wilkins M.J."/>
            <person name="Karaoz U."/>
            <person name="Brodie E.L."/>
            <person name="Williams K.H."/>
            <person name="Hubbard S.S."/>
            <person name="Banfield J.F."/>
        </authorList>
    </citation>
    <scope>NUCLEOTIDE SEQUENCE [LARGE SCALE GENOMIC DNA]</scope>
</reference>
<evidence type="ECO:0000256" key="2">
    <source>
        <dbReference type="ARBA" id="ARBA00007776"/>
    </source>
</evidence>
<name>A0A1G2R568_9BACT</name>
<comment type="caution">
    <text evidence="9">The sequence shown here is derived from an EMBL/GenBank/DDBJ whole genome shotgun (WGS) entry which is preliminary data.</text>
</comment>
<evidence type="ECO:0000256" key="3">
    <source>
        <dbReference type="ARBA" id="ARBA00022475"/>
    </source>
</evidence>
<dbReference type="AlphaFoldDB" id="A0A1G2R568"/>
<gene>
    <name evidence="9" type="ORF">A3D59_02460</name>
</gene>
<keyword evidence="3" id="KW-1003">Cell membrane</keyword>
<dbReference type="GO" id="GO:0008360">
    <property type="term" value="P:regulation of cell shape"/>
    <property type="evidence" value="ECO:0007669"/>
    <property type="project" value="UniProtKB-KW"/>
</dbReference>
<evidence type="ECO:0000256" key="7">
    <source>
        <dbReference type="ARBA" id="ARBA00023136"/>
    </source>
</evidence>